<evidence type="ECO:0000256" key="1">
    <source>
        <dbReference type="SAM" id="MobiDB-lite"/>
    </source>
</evidence>
<dbReference type="EMBL" id="SRLO01000363">
    <property type="protein sequence ID" value="TNN59124.1"/>
    <property type="molecule type" value="Genomic_DNA"/>
</dbReference>
<feature type="region of interest" description="Disordered" evidence="1">
    <location>
        <begin position="1"/>
        <end position="61"/>
    </location>
</feature>
<gene>
    <name evidence="2" type="ORF">EYF80_030658</name>
</gene>
<organism evidence="2 3">
    <name type="scientific">Liparis tanakae</name>
    <name type="common">Tanaka's snailfish</name>
    <dbReference type="NCBI Taxonomy" id="230148"/>
    <lineage>
        <taxon>Eukaryota</taxon>
        <taxon>Metazoa</taxon>
        <taxon>Chordata</taxon>
        <taxon>Craniata</taxon>
        <taxon>Vertebrata</taxon>
        <taxon>Euteleostomi</taxon>
        <taxon>Actinopterygii</taxon>
        <taxon>Neopterygii</taxon>
        <taxon>Teleostei</taxon>
        <taxon>Neoteleostei</taxon>
        <taxon>Acanthomorphata</taxon>
        <taxon>Eupercaria</taxon>
        <taxon>Perciformes</taxon>
        <taxon>Cottioidei</taxon>
        <taxon>Cottales</taxon>
        <taxon>Liparidae</taxon>
        <taxon>Liparis</taxon>
    </lineage>
</organism>
<evidence type="ECO:0000313" key="3">
    <source>
        <dbReference type="Proteomes" id="UP000314294"/>
    </source>
</evidence>
<sequence length="97" mass="10769">MKPGSLSGHFLRPGNRQREAGRGERKKTGGGEGQDLKKGKQIKKQRIDQRSKSTRGKTSLERDGLHCVATDQVTVSRHRKCNLNHVEMSVTFVSGGR</sequence>
<name>A0A4Z2H2T4_9TELE</name>
<comment type="caution">
    <text evidence="2">The sequence shown here is derived from an EMBL/GenBank/DDBJ whole genome shotgun (WGS) entry which is preliminary data.</text>
</comment>
<reference evidence="2 3" key="1">
    <citation type="submission" date="2019-03" db="EMBL/GenBank/DDBJ databases">
        <title>First draft genome of Liparis tanakae, snailfish: a comprehensive survey of snailfish specific genes.</title>
        <authorList>
            <person name="Kim W."/>
            <person name="Song I."/>
            <person name="Jeong J.-H."/>
            <person name="Kim D."/>
            <person name="Kim S."/>
            <person name="Ryu S."/>
            <person name="Song J.Y."/>
            <person name="Lee S.K."/>
        </authorList>
    </citation>
    <scope>NUCLEOTIDE SEQUENCE [LARGE SCALE GENOMIC DNA]</scope>
    <source>
        <tissue evidence="2">Muscle</tissue>
    </source>
</reference>
<feature type="compositionally biased region" description="Basic and acidic residues" evidence="1">
    <location>
        <begin position="16"/>
        <end position="38"/>
    </location>
</feature>
<keyword evidence="3" id="KW-1185">Reference proteome</keyword>
<proteinExistence type="predicted"/>
<accession>A0A4Z2H2T4</accession>
<dbReference type="Proteomes" id="UP000314294">
    <property type="component" value="Unassembled WGS sequence"/>
</dbReference>
<protein>
    <submittedName>
        <fullName evidence="2">Uncharacterized protein</fullName>
    </submittedName>
</protein>
<dbReference type="AlphaFoldDB" id="A0A4Z2H2T4"/>
<evidence type="ECO:0000313" key="2">
    <source>
        <dbReference type="EMBL" id="TNN59124.1"/>
    </source>
</evidence>